<gene>
    <name evidence="9" type="ORF">NMK_0868</name>
</gene>
<evidence type="ECO:0000259" key="7">
    <source>
        <dbReference type="PROSITE" id="PS50222"/>
    </source>
</evidence>
<dbReference type="RefSeq" id="WP_227871358.1">
    <property type="nucleotide sequence ID" value="NZ_BDOQ01000003.1"/>
</dbReference>
<evidence type="ECO:0000313" key="10">
    <source>
        <dbReference type="Proteomes" id="UP000245081"/>
    </source>
</evidence>
<dbReference type="PROSITE" id="PS00018">
    <property type="entry name" value="EF_HAND_1"/>
    <property type="match status" value="1"/>
</dbReference>
<dbReference type="Proteomes" id="UP000245081">
    <property type="component" value="Unassembled WGS sequence"/>
</dbReference>
<evidence type="ECO:0000256" key="5">
    <source>
        <dbReference type="ARBA" id="ARBA00070588"/>
    </source>
</evidence>
<keyword evidence="4" id="KW-0574">Periplasm</keyword>
<evidence type="ECO:0000256" key="6">
    <source>
        <dbReference type="SAM" id="SignalP"/>
    </source>
</evidence>
<dbReference type="InterPro" id="IPR011992">
    <property type="entry name" value="EF-hand-dom_pair"/>
</dbReference>
<feature type="chain" id="PRO_5015352292" description="Osmotically-inducible protein Y" evidence="6">
    <location>
        <begin position="28"/>
        <end position="171"/>
    </location>
</feature>
<dbReference type="CDD" id="cd00051">
    <property type="entry name" value="EFh"/>
    <property type="match status" value="1"/>
</dbReference>
<dbReference type="Gene3D" id="3.30.1340.30">
    <property type="match status" value="1"/>
</dbReference>
<dbReference type="Pfam" id="PF13202">
    <property type="entry name" value="EF-hand_5"/>
    <property type="match status" value="2"/>
</dbReference>
<dbReference type="InterPro" id="IPR014004">
    <property type="entry name" value="Transpt-assoc_nodulatn_dom_bac"/>
</dbReference>
<feature type="signal peptide" evidence="6">
    <location>
        <begin position="1"/>
        <end position="27"/>
    </location>
</feature>
<evidence type="ECO:0000259" key="8">
    <source>
        <dbReference type="PROSITE" id="PS50914"/>
    </source>
</evidence>
<dbReference type="InterPro" id="IPR018247">
    <property type="entry name" value="EF_Hand_1_Ca_BS"/>
</dbReference>
<protein>
    <recommendedName>
        <fullName evidence="5">Osmotically-inducible protein Y</fullName>
    </recommendedName>
</protein>
<dbReference type="InterPro" id="IPR051686">
    <property type="entry name" value="Lipoprotein_DolP"/>
</dbReference>
<evidence type="ECO:0000256" key="3">
    <source>
        <dbReference type="ARBA" id="ARBA00022737"/>
    </source>
</evidence>
<sequence>MNNSKIASPVLMLAALAIGVASIEAHAFGTANDVDATGYSKAFKSLDTDSDGTLTRDEASKEELFSKHFKAADTNHDGKLSEEEYTNYRTAHEKKETKRVMSDSWITSKVKAALIKDEGMKGMKVGVKTFGGVVQLSGFVDTEEQIKQAEKIASGVEGVKSVKNSLVLKKQ</sequence>
<dbReference type="EMBL" id="BDOQ01000003">
    <property type="protein sequence ID" value="GBG13322.1"/>
    <property type="molecule type" value="Genomic_DNA"/>
</dbReference>
<proteinExistence type="predicted"/>
<dbReference type="AlphaFoldDB" id="A0A2R5F4J2"/>
<organism evidence="9 10">
    <name type="scientific">Novimethylophilus kurashikiensis</name>
    <dbReference type="NCBI Taxonomy" id="1825523"/>
    <lineage>
        <taxon>Bacteria</taxon>
        <taxon>Pseudomonadati</taxon>
        <taxon>Pseudomonadota</taxon>
        <taxon>Betaproteobacteria</taxon>
        <taxon>Nitrosomonadales</taxon>
        <taxon>Methylophilaceae</taxon>
        <taxon>Novimethylophilus</taxon>
    </lineage>
</organism>
<keyword evidence="10" id="KW-1185">Reference proteome</keyword>
<dbReference type="SUPFAM" id="SSF47473">
    <property type="entry name" value="EF-hand"/>
    <property type="match status" value="1"/>
</dbReference>
<dbReference type="InterPro" id="IPR002048">
    <property type="entry name" value="EF_hand_dom"/>
</dbReference>
<dbReference type="GO" id="GO:0005509">
    <property type="term" value="F:calcium ion binding"/>
    <property type="evidence" value="ECO:0007669"/>
    <property type="project" value="InterPro"/>
</dbReference>
<comment type="subcellular location">
    <subcellularLocation>
        <location evidence="1">Periplasm</location>
    </subcellularLocation>
</comment>
<dbReference type="PROSITE" id="PS50222">
    <property type="entry name" value="EF_HAND_2"/>
    <property type="match status" value="1"/>
</dbReference>
<dbReference type="PROSITE" id="PS50914">
    <property type="entry name" value="BON"/>
    <property type="match status" value="1"/>
</dbReference>
<dbReference type="SMART" id="SM00749">
    <property type="entry name" value="BON"/>
    <property type="match status" value="1"/>
</dbReference>
<dbReference type="FunFam" id="3.30.1340.30:FF:000001">
    <property type="entry name" value="Molecular chaperone OsmY"/>
    <property type="match status" value="1"/>
</dbReference>
<dbReference type="PANTHER" id="PTHR34606:SF16">
    <property type="entry name" value="BON DOMAIN-CONTAINING PROTEIN"/>
    <property type="match status" value="1"/>
</dbReference>
<evidence type="ECO:0000256" key="4">
    <source>
        <dbReference type="ARBA" id="ARBA00022764"/>
    </source>
</evidence>
<dbReference type="InterPro" id="IPR007055">
    <property type="entry name" value="BON_dom"/>
</dbReference>
<keyword evidence="3" id="KW-0677">Repeat</keyword>
<evidence type="ECO:0000256" key="1">
    <source>
        <dbReference type="ARBA" id="ARBA00004418"/>
    </source>
</evidence>
<accession>A0A2R5F4J2</accession>
<keyword evidence="2 6" id="KW-0732">Signal</keyword>
<dbReference type="GO" id="GO:0042597">
    <property type="term" value="C:periplasmic space"/>
    <property type="evidence" value="ECO:0007669"/>
    <property type="project" value="UniProtKB-SubCell"/>
</dbReference>
<feature type="domain" description="BON" evidence="8">
    <location>
        <begin position="102"/>
        <end position="170"/>
    </location>
</feature>
<dbReference type="Gene3D" id="1.10.238.10">
    <property type="entry name" value="EF-hand"/>
    <property type="match status" value="1"/>
</dbReference>
<evidence type="ECO:0000256" key="2">
    <source>
        <dbReference type="ARBA" id="ARBA00022729"/>
    </source>
</evidence>
<name>A0A2R5F4J2_9PROT</name>
<evidence type="ECO:0000313" key="9">
    <source>
        <dbReference type="EMBL" id="GBG13322.1"/>
    </source>
</evidence>
<dbReference type="PANTHER" id="PTHR34606">
    <property type="entry name" value="BON DOMAIN-CONTAINING PROTEIN"/>
    <property type="match status" value="1"/>
</dbReference>
<comment type="caution">
    <text evidence="9">The sequence shown here is derived from an EMBL/GenBank/DDBJ whole genome shotgun (WGS) entry which is preliminary data.</text>
</comment>
<dbReference type="Pfam" id="PF04972">
    <property type="entry name" value="BON"/>
    <property type="match status" value="1"/>
</dbReference>
<reference evidence="9 10" key="1">
    <citation type="journal article" date="2018" name="Environ. Microbiol.">
        <title>Isolation and genomic characterization of Novimethylophilus kurashikiensis gen. nov. sp. nov., a new lanthanide-dependent methylotrophic species of Methylophilaceae.</title>
        <authorList>
            <person name="Lv H."/>
            <person name="Sahin N."/>
            <person name="Tani A."/>
        </authorList>
    </citation>
    <scope>NUCLEOTIDE SEQUENCE [LARGE SCALE GENOMIC DNA]</scope>
    <source>
        <strain evidence="9 10">La2-4</strain>
    </source>
</reference>
<feature type="domain" description="EF-hand" evidence="7">
    <location>
        <begin position="60"/>
        <end position="95"/>
    </location>
</feature>